<dbReference type="Proteomes" id="UP000198440">
    <property type="component" value="Unassembled WGS sequence"/>
</dbReference>
<organism evidence="1 2">
    <name type="scientific">Antarctobacter heliothermus</name>
    <dbReference type="NCBI Taxonomy" id="74033"/>
    <lineage>
        <taxon>Bacteria</taxon>
        <taxon>Pseudomonadati</taxon>
        <taxon>Pseudomonadota</taxon>
        <taxon>Alphaproteobacteria</taxon>
        <taxon>Rhodobacterales</taxon>
        <taxon>Roseobacteraceae</taxon>
        <taxon>Antarctobacter</taxon>
    </lineage>
</organism>
<dbReference type="PANTHER" id="PTHR38605:SF1">
    <property type="entry name" value="ATPASE"/>
    <property type="match status" value="1"/>
</dbReference>
<accession>A0A239J1Y0</accession>
<evidence type="ECO:0008006" key="3">
    <source>
        <dbReference type="Google" id="ProtNLM"/>
    </source>
</evidence>
<dbReference type="OrthoDB" id="9777645at2"/>
<dbReference type="PANTHER" id="PTHR38605">
    <property type="entry name" value="ATPASE-RELATED"/>
    <property type="match status" value="1"/>
</dbReference>
<dbReference type="RefSeq" id="WP_089279521.1">
    <property type="nucleotide sequence ID" value="NZ_FZON01000048.1"/>
</dbReference>
<reference evidence="1 2" key="1">
    <citation type="submission" date="2017-06" db="EMBL/GenBank/DDBJ databases">
        <authorList>
            <person name="Kim H.J."/>
            <person name="Triplett B.A."/>
        </authorList>
    </citation>
    <scope>NUCLEOTIDE SEQUENCE [LARGE SCALE GENOMIC DNA]</scope>
    <source>
        <strain evidence="1 2">DSM 11445</strain>
    </source>
</reference>
<evidence type="ECO:0000313" key="1">
    <source>
        <dbReference type="EMBL" id="SNS99931.1"/>
    </source>
</evidence>
<dbReference type="EMBL" id="FZON01000048">
    <property type="protein sequence ID" value="SNS99931.1"/>
    <property type="molecule type" value="Genomic_DNA"/>
</dbReference>
<dbReference type="AlphaFoldDB" id="A0A239J1Y0"/>
<dbReference type="PIRSF" id="PIRSF019381">
    <property type="entry name" value="YcjX"/>
    <property type="match status" value="1"/>
</dbReference>
<sequence>MVIGTIADTLTRSVENVTGTLSETFFEPTLRLGVTGLSRAGKTVFITSLVANMMDRARMPQLVAESENRILSAFLQPQPDDTLPRFDYETHLAALTARTPHWPDSTRAVSELRLSLKIRPSGLLAGLQGPRTLHLDIVDYPGEWLLDLSLLDKSYADWSRDMLDRLALRPGGPDTRALLEGEDSKQDLDETSARRLSDAYTAALHTARKAGFSDCSPGRFLLPGELEGSPVLTFAPLPPVDGAPRRSLYREFERRFDSYKARVVKPFFRDHFSRIDRQIVLVDALGAIHAGPRAMEDLRRTLADILTAFRPGTNAFLTNLFMGKRVEKILFAATKADHLHHLQHGRLTAIMEALTREARDRARFAGADTQAMSLAALRATTEQVIQHQGSDLPCVRGTLLDTGKQAAFYPGALPEDPSHLLGTAREGAETWLDQDYSVMNFAPAPLVLKPGEGPPHIRLDRAAQFLIGDKL</sequence>
<proteinExistence type="predicted"/>
<dbReference type="Pfam" id="PF04317">
    <property type="entry name" value="DUF463"/>
    <property type="match status" value="1"/>
</dbReference>
<gene>
    <name evidence="1" type="ORF">SAMN04488078_104814</name>
</gene>
<dbReference type="InterPro" id="IPR007413">
    <property type="entry name" value="YcjX-like"/>
</dbReference>
<name>A0A239J1Y0_9RHOB</name>
<protein>
    <recommendedName>
        <fullName evidence="3">YcjX-like protein</fullName>
    </recommendedName>
</protein>
<evidence type="ECO:0000313" key="2">
    <source>
        <dbReference type="Proteomes" id="UP000198440"/>
    </source>
</evidence>